<evidence type="ECO:0000313" key="3">
    <source>
        <dbReference type="EMBL" id="EFH55047.1"/>
    </source>
</evidence>
<dbReference type="STRING" id="81972.D7LIX0"/>
<dbReference type="Pfam" id="PF12937">
    <property type="entry name" value="F-box-like"/>
    <property type="match status" value="1"/>
</dbReference>
<sequence length="391" mass="44290">MSSMMPDWSQLPVELLSLISKNLEDYGFDVVHARSVCRSWRSLFPFPSCLLRQSFSLPLFTDFPLESKDLCTLKKVPLFLFRLRAPDADVALPSQYFLGGIGRDESEDHMELPSPLQCSVKVKIRGSDPTLINILDYQIIPLGYLYRMIGWEERRRYYRGVAFLPLNKEGEGREFVVLLNYNKVLLVLKSAEMRWKRLTNVPDYQCMELVTFRGKFYAAFLTGKIVVIDPHSLEVTPLMPSQPLRSIDYLIPSGNDDLFLVEHFNPIPDDDVLDFSRFTCRVSRLDEETGTWVVVSDLGNRVLFIGGHFGNVCCSAKELPDGCGVSGNSILFTNEPGNVTFAYKYGVHTGRAEDDLNTWRSSTQNRVTILSTSPVLALCVECQAENLALDI</sequence>
<protein>
    <recommendedName>
        <fullName evidence="5">F-box domain-containing protein</fullName>
    </recommendedName>
</protein>
<evidence type="ECO:0008006" key="5">
    <source>
        <dbReference type="Google" id="ProtNLM"/>
    </source>
</evidence>
<dbReference type="InterPro" id="IPR011044">
    <property type="entry name" value="Quino_amine_DH_bsu"/>
</dbReference>
<dbReference type="HOGENOM" id="CLU_019286_10_0_1"/>
<evidence type="ECO:0000259" key="1">
    <source>
        <dbReference type="Pfam" id="PF03478"/>
    </source>
</evidence>
<proteinExistence type="predicted"/>
<dbReference type="OrthoDB" id="600964at2759"/>
<gene>
    <name evidence="3" type="ORF">ARALYDRAFT_901057</name>
</gene>
<accession>D7LIX0</accession>
<reference evidence="4" key="1">
    <citation type="journal article" date="2011" name="Nat. Genet.">
        <title>The Arabidopsis lyrata genome sequence and the basis of rapid genome size change.</title>
        <authorList>
            <person name="Hu T.T."/>
            <person name="Pattyn P."/>
            <person name="Bakker E.G."/>
            <person name="Cao J."/>
            <person name="Cheng J.-F."/>
            <person name="Clark R.M."/>
            <person name="Fahlgren N."/>
            <person name="Fawcett J.A."/>
            <person name="Grimwood J."/>
            <person name="Gundlach H."/>
            <person name="Haberer G."/>
            <person name="Hollister J.D."/>
            <person name="Ossowski S."/>
            <person name="Ottilar R.P."/>
            <person name="Salamov A.A."/>
            <person name="Schneeberger K."/>
            <person name="Spannagl M."/>
            <person name="Wang X."/>
            <person name="Yang L."/>
            <person name="Nasrallah M.E."/>
            <person name="Bergelson J."/>
            <person name="Carrington J.C."/>
            <person name="Gaut B.S."/>
            <person name="Schmutz J."/>
            <person name="Mayer K.F.X."/>
            <person name="Van de Peer Y."/>
            <person name="Grigoriev I.V."/>
            <person name="Nordborg M."/>
            <person name="Weigel D."/>
            <person name="Guo Y.-L."/>
        </authorList>
    </citation>
    <scope>NUCLEOTIDE SEQUENCE [LARGE SCALE GENOMIC DNA]</scope>
    <source>
        <strain evidence="4">cv. MN47</strain>
    </source>
</reference>
<feature type="domain" description="F-box" evidence="2">
    <location>
        <begin position="8"/>
        <end position="43"/>
    </location>
</feature>
<keyword evidence="4" id="KW-1185">Reference proteome</keyword>
<dbReference type="KEGG" id="aly:9316692"/>
<evidence type="ECO:0000259" key="2">
    <source>
        <dbReference type="Pfam" id="PF12937"/>
    </source>
</evidence>
<feature type="domain" description="KIB1-4 beta-propeller" evidence="1">
    <location>
        <begin position="106"/>
        <end position="343"/>
    </location>
</feature>
<dbReference type="Proteomes" id="UP000008694">
    <property type="component" value="Unassembled WGS sequence"/>
</dbReference>
<dbReference type="Gramene" id="scaffold_400558.1">
    <property type="protein sequence ID" value="scaffold_400558.1"/>
    <property type="gene ID" value="scaffold_400558.1"/>
</dbReference>
<dbReference type="AlphaFoldDB" id="D7LIX0"/>
<dbReference type="InterPro" id="IPR005174">
    <property type="entry name" value="KIB1-4_b-propeller"/>
</dbReference>
<dbReference type="InterPro" id="IPR051304">
    <property type="entry name" value="SCF_F-box_domain"/>
</dbReference>
<evidence type="ECO:0000313" key="4">
    <source>
        <dbReference type="Proteomes" id="UP000008694"/>
    </source>
</evidence>
<dbReference type="SUPFAM" id="SSF81383">
    <property type="entry name" value="F-box domain"/>
    <property type="match status" value="1"/>
</dbReference>
<dbReference type="InterPro" id="IPR001810">
    <property type="entry name" value="F-box_dom"/>
</dbReference>
<organism evidence="4">
    <name type="scientific">Arabidopsis lyrata subsp. lyrata</name>
    <name type="common">Lyre-leaved rock-cress</name>
    <dbReference type="NCBI Taxonomy" id="81972"/>
    <lineage>
        <taxon>Eukaryota</taxon>
        <taxon>Viridiplantae</taxon>
        <taxon>Streptophyta</taxon>
        <taxon>Embryophyta</taxon>
        <taxon>Tracheophyta</taxon>
        <taxon>Spermatophyta</taxon>
        <taxon>Magnoliopsida</taxon>
        <taxon>eudicotyledons</taxon>
        <taxon>Gunneridae</taxon>
        <taxon>Pentapetalae</taxon>
        <taxon>rosids</taxon>
        <taxon>malvids</taxon>
        <taxon>Brassicales</taxon>
        <taxon>Brassicaceae</taxon>
        <taxon>Camelineae</taxon>
        <taxon>Arabidopsis</taxon>
    </lineage>
</organism>
<dbReference type="PANTHER" id="PTHR47123">
    <property type="entry name" value="F-BOX PROTEIN SKIP23"/>
    <property type="match status" value="1"/>
</dbReference>
<dbReference type="Pfam" id="PF03478">
    <property type="entry name" value="Beta-prop_KIB1-4"/>
    <property type="match status" value="1"/>
</dbReference>
<dbReference type="EMBL" id="GL348716">
    <property type="protein sequence ID" value="EFH55047.1"/>
    <property type="molecule type" value="Genomic_DNA"/>
</dbReference>
<dbReference type="Gene3D" id="1.20.1280.50">
    <property type="match status" value="1"/>
</dbReference>
<name>D7LIX0_ARALL</name>
<dbReference type="InterPro" id="IPR036047">
    <property type="entry name" value="F-box-like_dom_sf"/>
</dbReference>
<dbReference type="PANTHER" id="PTHR47123:SF24">
    <property type="entry name" value="LOW PROTEIN: F-BOX_KELCH-REPEAT PROTEIN"/>
    <property type="match status" value="1"/>
</dbReference>
<dbReference type="SUPFAM" id="SSF50969">
    <property type="entry name" value="YVTN repeat-like/Quinoprotein amine dehydrogenase"/>
    <property type="match status" value="1"/>
</dbReference>